<evidence type="ECO:0000313" key="8">
    <source>
        <dbReference type="Proteomes" id="UP001174909"/>
    </source>
</evidence>
<dbReference type="InterPro" id="IPR015943">
    <property type="entry name" value="WD40/YVTN_repeat-like_dom_sf"/>
</dbReference>
<dbReference type="CDD" id="cd00200">
    <property type="entry name" value="WD40"/>
    <property type="match status" value="1"/>
</dbReference>
<dbReference type="Pfam" id="PF00400">
    <property type="entry name" value="WD40"/>
    <property type="match status" value="4"/>
</dbReference>
<feature type="domain" description="BEACH-type PH" evidence="6">
    <location>
        <begin position="190"/>
        <end position="285"/>
    </location>
</feature>
<accession>A0AA35WMM0</accession>
<dbReference type="Gene3D" id="1.10.1540.10">
    <property type="entry name" value="BEACH domain"/>
    <property type="match status" value="1"/>
</dbReference>
<dbReference type="Proteomes" id="UP001174909">
    <property type="component" value="Unassembled WGS sequence"/>
</dbReference>
<dbReference type="PROSITE" id="PS50082">
    <property type="entry name" value="WD_REPEATS_2"/>
    <property type="match status" value="4"/>
</dbReference>
<dbReference type="SMART" id="SM00320">
    <property type="entry name" value="WD40"/>
    <property type="match status" value="7"/>
</dbReference>
<organism evidence="7 8">
    <name type="scientific">Geodia barretti</name>
    <name type="common">Barrett's horny sponge</name>
    <dbReference type="NCBI Taxonomy" id="519541"/>
    <lineage>
        <taxon>Eukaryota</taxon>
        <taxon>Metazoa</taxon>
        <taxon>Porifera</taxon>
        <taxon>Demospongiae</taxon>
        <taxon>Heteroscleromorpha</taxon>
        <taxon>Tetractinellida</taxon>
        <taxon>Astrophorina</taxon>
        <taxon>Geodiidae</taxon>
        <taxon>Geodia</taxon>
    </lineage>
</organism>
<comment type="caution">
    <text evidence="7">The sequence shown here is derived from an EMBL/GenBank/DDBJ whole genome shotgun (WGS) entry which is preliminary data.</text>
</comment>
<feature type="repeat" description="WD" evidence="3">
    <location>
        <begin position="853"/>
        <end position="885"/>
    </location>
</feature>
<dbReference type="Gene3D" id="2.130.10.10">
    <property type="entry name" value="YVTN repeat-like/Quinoprotein amine dehydrogenase"/>
    <property type="match status" value="2"/>
</dbReference>
<dbReference type="InterPro" id="IPR011993">
    <property type="entry name" value="PH-like_dom_sf"/>
</dbReference>
<dbReference type="InterPro" id="IPR001680">
    <property type="entry name" value="WD40_rpt"/>
</dbReference>
<keyword evidence="2" id="KW-0677">Repeat</keyword>
<dbReference type="PROSITE" id="PS51783">
    <property type="entry name" value="PH_BEACH"/>
    <property type="match status" value="1"/>
</dbReference>
<evidence type="ECO:0000256" key="3">
    <source>
        <dbReference type="PROSITE-ProRule" id="PRU00221"/>
    </source>
</evidence>
<dbReference type="Gene3D" id="2.30.29.30">
    <property type="entry name" value="Pleckstrin-homology domain (PH domain)/Phosphotyrosine-binding domain (PTB)"/>
    <property type="match status" value="1"/>
</dbReference>
<dbReference type="CDD" id="cd06071">
    <property type="entry name" value="Beach"/>
    <property type="match status" value="1"/>
</dbReference>
<dbReference type="SUPFAM" id="SSF50729">
    <property type="entry name" value="PH domain-like"/>
    <property type="match status" value="1"/>
</dbReference>
<keyword evidence="1 3" id="KW-0853">WD repeat</keyword>
<evidence type="ECO:0000313" key="7">
    <source>
        <dbReference type="EMBL" id="CAI8027053.1"/>
    </source>
</evidence>
<dbReference type="PANTHER" id="PTHR13743:SF123">
    <property type="entry name" value="PROTEIN FAN"/>
    <property type="match status" value="1"/>
</dbReference>
<dbReference type="InterPro" id="IPR036322">
    <property type="entry name" value="WD40_repeat_dom_sf"/>
</dbReference>
<evidence type="ECO:0000259" key="6">
    <source>
        <dbReference type="PROSITE" id="PS51783"/>
    </source>
</evidence>
<dbReference type="InterPro" id="IPR000409">
    <property type="entry name" value="BEACH_dom"/>
</dbReference>
<feature type="compositionally biased region" description="Polar residues" evidence="4">
    <location>
        <begin position="599"/>
        <end position="612"/>
    </location>
</feature>
<feature type="repeat" description="WD" evidence="3">
    <location>
        <begin position="811"/>
        <end position="852"/>
    </location>
</feature>
<feature type="repeat" description="WD" evidence="3">
    <location>
        <begin position="763"/>
        <end position="794"/>
    </location>
</feature>
<dbReference type="PROSITE" id="PS50294">
    <property type="entry name" value="WD_REPEATS_REGION"/>
    <property type="match status" value="1"/>
</dbReference>
<dbReference type="PROSITE" id="PS50197">
    <property type="entry name" value="BEACH"/>
    <property type="match status" value="1"/>
</dbReference>
<dbReference type="Pfam" id="PF02138">
    <property type="entry name" value="Beach"/>
    <property type="match status" value="1"/>
</dbReference>
<dbReference type="Pfam" id="PF14844">
    <property type="entry name" value="PH_BEACH"/>
    <property type="match status" value="1"/>
</dbReference>
<name>A0AA35WMM0_GEOBA</name>
<dbReference type="SMART" id="SM01026">
    <property type="entry name" value="Beach"/>
    <property type="match status" value="1"/>
</dbReference>
<dbReference type="InterPro" id="IPR057496">
    <property type="entry name" value="FAN-like_PH"/>
</dbReference>
<dbReference type="InterPro" id="IPR023362">
    <property type="entry name" value="PH-BEACH_dom"/>
</dbReference>
<protein>
    <submittedName>
        <fullName evidence="7">Protein FAN</fullName>
    </submittedName>
</protein>
<dbReference type="EMBL" id="CASHTH010002256">
    <property type="protein sequence ID" value="CAI8027053.1"/>
    <property type="molecule type" value="Genomic_DNA"/>
</dbReference>
<dbReference type="InterPro" id="IPR050865">
    <property type="entry name" value="BEACH_Domain"/>
</dbReference>
<reference evidence="7" key="1">
    <citation type="submission" date="2023-03" db="EMBL/GenBank/DDBJ databases">
        <authorList>
            <person name="Steffen K."/>
            <person name="Cardenas P."/>
        </authorList>
    </citation>
    <scope>NUCLEOTIDE SEQUENCE</scope>
</reference>
<evidence type="ECO:0000259" key="5">
    <source>
        <dbReference type="PROSITE" id="PS50197"/>
    </source>
</evidence>
<gene>
    <name evidence="7" type="ORF">GBAR_LOCUS15489</name>
</gene>
<dbReference type="SUPFAM" id="SSF81837">
    <property type="entry name" value="BEACH domain"/>
    <property type="match status" value="1"/>
</dbReference>
<sequence>MAGWCRQEELPCTLVGPRRHRSVSVERFSLLLLEFGEIYFEDYSCIYYPNASTESESIDRKERGRLKVCSRSLIFDALDHAYPILKIALRDCKKIERRQQQSGTSSSFVVVCSQYTEMLEGNIVSPHKFVRTEMRCQFSLSYISVDEVLPQIQTLQRASRLLKAEHQKLVNSIVQERHSKVSFNVSWLEDLYEETVVELLGERVTPLVTNPGRIMLTSSRIYFQPYNNVEVEPVLKLQLSELKYVTKRRYLLRHVGLECLCGSGECMFLVLPSPRERNRLHEAIMAQPQVSLSQDSLEEATLNWLRGDMSNYQYLMLLNFLSDRSFNDIMQYPVMPWVVADYTSSSLDLKHPATFRDLSKPIGALNDERLAFFKERYEQMRGTKFLYGTHYSAPGYVLYYLVRAAPEYLLCLQNGKFDQPNRLFHKISRTWENVNTDHADVKELIPEFYQPPGDFLLNLQNLDLGVRSDGVRVNDVILPPWAKSAEDFTTKLQAALECDYVSSHLHHWIDLVFGYKQRGEEALKADNLFHYLTYEGSFNPEFIRDPEELAAIELQIKEFGQTPKQLFTQPHPRKIVVNKSPAVALVSVDGVVCSNGDTTQGLATTSSSTVSQPLTPHSHPPPSPPLHINSNAPPLPAAAQTPPTNRYDEWIHIDAPPDSRSPAKGSCRDTKCLTLKHIDKVHKEAVSAVGVSHDSKSYFSVSNDKTIKVHTLEDNQLLRSSNISNLPLSSLVILPGSTAVLIGSWDNNVYTYSTEYAAVVNAEYCHHSSVTSLSWRHGTMATGSWDSTVKVWTLPYDPSCHKPEPAELQSELDHDNEVSCIDLDCDALRVASGTVDGYVTVWSIGDEEREYELQAHNDGVTALRFSPGGGRLCTCGGDGIVRVVDPTAKVEVISKRAPEILQCVVWMDGHLVMGGESGDIHVWEAETLCEVSRHKAHSGTVTCLHLSDDGSVLVSGSKDRCVAVWLVKSHADSQKQSS</sequence>
<dbReference type="SUPFAM" id="SSF50978">
    <property type="entry name" value="WD40 repeat-like"/>
    <property type="match status" value="1"/>
</dbReference>
<dbReference type="AlphaFoldDB" id="A0AA35WMM0"/>
<dbReference type="InterPro" id="IPR036372">
    <property type="entry name" value="BEACH_dom_sf"/>
</dbReference>
<evidence type="ECO:0000256" key="2">
    <source>
        <dbReference type="ARBA" id="ARBA00022737"/>
    </source>
</evidence>
<keyword evidence="8" id="KW-1185">Reference proteome</keyword>
<evidence type="ECO:0000256" key="4">
    <source>
        <dbReference type="SAM" id="MobiDB-lite"/>
    </source>
</evidence>
<feature type="repeat" description="WD" evidence="3">
    <location>
        <begin position="934"/>
        <end position="975"/>
    </location>
</feature>
<feature type="region of interest" description="Disordered" evidence="4">
    <location>
        <begin position="599"/>
        <end position="643"/>
    </location>
</feature>
<dbReference type="PANTHER" id="PTHR13743">
    <property type="entry name" value="BEIGE/BEACH-RELATED"/>
    <property type="match status" value="1"/>
</dbReference>
<feature type="domain" description="BEACH" evidence="5">
    <location>
        <begin position="289"/>
        <end position="574"/>
    </location>
</feature>
<proteinExistence type="predicted"/>
<dbReference type="Pfam" id="PF25400">
    <property type="entry name" value="PH_FAN"/>
    <property type="match status" value="1"/>
</dbReference>
<dbReference type="FunFam" id="1.10.1540.10:FF:000001">
    <property type="entry name" value="neurobeachin isoform X1"/>
    <property type="match status" value="1"/>
</dbReference>
<evidence type="ECO:0000256" key="1">
    <source>
        <dbReference type="ARBA" id="ARBA00022574"/>
    </source>
</evidence>